<dbReference type="PIRSF" id="PIRSF018269">
    <property type="entry name" value="PC_trans_euk"/>
    <property type="match status" value="1"/>
</dbReference>
<evidence type="ECO:0000256" key="6">
    <source>
        <dbReference type="ARBA" id="ARBA00012487"/>
    </source>
</evidence>
<feature type="transmembrane region" description="Helical" evidence="16">
    <location>
        <begin position="75"/>
        <end position="101"/>
    </location>
</feature>
<evidence type="ECO:0000256" key="13">
    <source>
        <dbReference type="ARBA" id="ARBA00023136"/>
    </source>
</evidence>
<dbReference type="EC" id="2.7.7.41" evidence="6 16"/>
<comment type="subcellular location">
    <subcellularLocation>
        <location evidence="2">Membrane</location>
        <topology evidence="2">Multi-pass membrane protein</topology>
    </subcellularLocation>
</comment>
<keyword evidence="19" id="KW-1185">Reference proteome</keyword>
<keyword evidence="13 16" id="KW-0472">Membrane</keyword>
<dbReference type="OrthoDB" id="10260889at2759"/>
<reference evidence="19" key="1">
    <citation type="journal article" date="2016" name="Proc. Natl. Acad. Sci. U.S.A.">
        <title>Comparative genomics of biotechnologically important yeasts.</title>
        <authorList>
            <person name="Riley R."/>
            <person name="Haridas S."/>
            <person name="Wolfe K.H."/>
            <person name="Lopes M.R."/>
            <person name="Hittinger C.T."/>
            <person name="Goeker M."/>
            <person name="Salamov A.A."/>
            <person name="Wisecaver J.H."/>
            <person name="Long T.M."/>
            <person name="Calvey C.H."/>
            <person name="Aerts A.L."/>
            <person name="Barry K.W."/>
            <person name="Choi C."/>
            <person name="Clum A."/>
            <person name="Coughlan A.Y."/>
            <person name="Deshpande S."/>
            <person name="Douglass A.P."/>
            <person name="Hanson S.J."/>
            <person name="Klenk H.-P."/>
            <person name="LaButti K.M."/>
            <person name="Lapidus A."/>
            <person name="Lindquist E.A."/>
            <person name="Lipzen A.M."/>
            <person name="Meier-Kolthoff J.P."/>
            <person name="Ohm R.A."/>
            <person name="Otillar R.P."/>
            <person name="Pangilinan J.L."/>
            <person name="Peng Y."/>
            <person name="Rokas A."/>
            <person name="Rosa C.A."/>
            <person name="Scheuner C."/>
            <person name="Sibirny A.A."/>
            <person name="Slot J.C."/>
            <person name="Stielow J.B."/>
            <person name="Sun H."/>
            <person name="Kurtzman C.P."/>
            <person name="Blackwell M."/>
            <person name="Grigoriev I.V."/>
            <person name="Jeffries T.W."/>
        </authorList>
    </citation>
    <scope>NUCLEOTIDE SEQUENCE [LARGE SCALE GENOMIC DNA]</scope>
    <source>
        <strain evidence="19">NRRL Y-1626</strain>
    </source>
</reference>
<evidence type="ECO:0000256" key="17">
    <source>
        <dbReference type="RuleBase" id="RU003938"/>
    </source>
</evidence>
<comment type="pathway">
    <text evidence="4">Lipid metabolism.</text>
</comment>
<evidence type="ECO:0000313" key="19">
    <source>
        <dbReference type="Proteomes" id="UP000092321"/>
    </source>
</evidence>
<feature type="transmembrane region" description="Helical" evidence="16">
    <location>
        <begin position="129"/>
        <end position="149"/>
    </location>
</feature>
<evidence type="ECO:0000256" key="10">
    <source>
        <dbReference type="ARBA" id="ARBA00022695"/>
    </source>
</evidence>
<evidence type="ECO:0000313" key="18">
    <source>
        <dbReference type="EMBL" id="OBA25057.1"/>
    </source>
</evidence>
<feature type="transmembrane region" description="Helical" evidence="16">
    <location>
        <begin position="199"/>
        <end position="220"/>
    </location>
</feature>
<evidence type="ECO:0000256" key="2">
    <source>
        <dbReference type="ARBA" id="ARBA00004141"/>
    </source>
</evidence>
<gene>
    <name evidence="18" type="ORF">HANVADRAFT_27646</name>
</gene>
<dbReference type="PANTHER" id="PTHR13773">
    <property type="entry name" value="PHOSPHATIDATE CYTIDYLYLTRANSFERASE"/>
    <property type="match status" value="1"/>
</dbReference>
<comment type="similarity">
    <text evidence="5 16 17">Belongs to the CDS family.</text>
</comment>
<organism evidence="18 19">
    <name type="scientific">Hanseniaspora valbyensis NRRL Y-1626</name>
    <dbReference type="NCBI Taxonomy" id="766949"/>
    <lineage>
        <taxon>Eukaryota</taxon>
        <taxon>Fungi</taxon>
        <taxon>Dikarya</taxon>
        <taxon>Ascomycota</taxon>
        <taxon>Saccharomycotina</taxon>
        <taxon>Saccharomycetes</taxon>
        <taxon>Saccharomycodales</taxon>
        <taxon>Saccharomycodaceae</taxon>
        <taxon>Hanseniaspora</taxon>
    </lineage>
</organism>
<keyword evidence="9 16" id="KW-0812">Transmembrane</keyword>
<feature type="transmembrane region" description="Helical" evidence="16">
    <location>
        <begin position="169"/>
        <end position="187"/>
    </location>
</feature>
<evidence type="ECO:0000256" key="12">
    <source>
        <dbReference type="ARBA" id="ARBA00023098"/>
    </source>
</evidence>
<dbReference type="PANTHER" id="PTHR13773:SF8">
    <property type="entry name" value="PHOSPHATIDATE CYTIDYLYLTRANSFERASE, PHOTORECEPTOR-SPECIFIC"/>
    <property type="match status" value="1"/>
</dbReference>
<dbReference type="GO" id="GO:0016024">
    <property type="term" value="P:CDP-diacylglycerol biosynthetic process"/>
    <property type="evidence" value="ECO:0007669"/>
    <property type="project" value="UniProtKB-UniRule"/>
</dbReference>
<dbReference type="PROSITE" id="PS01315">
    <property type="entry name" value="CDS"/>
    <property type="match status" value="1"/>
</dbReference>
<dbReference type="EMBL" id="LXPE01000265">
    <property type="protein sequence ID" value="OBA25057.1"/>
    <property type="molecule type" value="Genomic_DNA"/>
</dbReference>
<evidence type="ECO:0000256" key="11">
    <source>
        <dbReference type="ARBA" id="ARBA00022989"/>
    </source>
</evidence>
<keyword evidence="8 16" id="KW-0808">Transferase</keyword>
<dbReference type="GO" id="GO:0004605">
    <property type="term" value="F:phosphatidate cytidylyltransferase activity"/>
    <property type="evidence" value="ECO:0007669"/>
    <property type="project" value="UniProtKB-UniRule"/>
</dbReference>
<proteinExistence type="inferred from homology"/>
<keyword evidence="12 16" id="KW-0443">Lipid metabolism</keyword>
<dbReference type="InterPro" id="IPR016720">
    <property type="entry name" value="PC_Trfase_euk"/>
</dbReference>
<evidence type="ECO:0000256" key="5">
    <source>
        <dbReference type="ARBA" id="ARBA00010185"/>
    </source>
</evidence>
<dbReference type="Proteomes" id="UP000092321">
    <property type="component" value="Unassembled WGS sequence"/>
</dbReference>
<feature type="transmembrane region" description="Helical" evidence="16">
    <location>
        <begin position="226"/>
        <end position="247"/>
    </location>
</feature>
<comment type="pathway">
    <text evidence="3 16 17">Phospholipid metabolism; CDP-diacylglycerol biosynthesis; CDP-diacylglycerol from sn-glycerol 3-phosphate: step 3/3.</text>
</comment>
<dbReference type="Pfam" id="PF01148">
    <property type="entry name" value="CTP_transf_1"/>
    <property type="match status" value="1"/>
</dbReference>
<keyword evidence="7 16" id="KW-0444">Lipid biosynthesis</keyword>
<dbReference type="GO" id="GO:0005789">
    <property type="term" value="C:endoplasmic reticulum membrane"/>
    <property type="evidence" value="ECO:0007669"/>
    <property type="project" value="TreeGrafter"/>
</dbReference>
<evidence type="ECO:0000256" key="9">
    <source>
        <dbReference type="ARBA" id="ARBA00022692"/>
    </source>
</evidence>
<keyword evidence="14 16" id="KW-0594">Phospholipid biosynthesis</keyword>
<evidence type="ECO:0000256" key="16">
    <source>
        <dbReference type="PIRNR" id="PIRNR018269"/>
    </source>
</evidence>
<evidence type="ECO:0000256" key="14">
    <source>
        <dbReference type="ARBA" id="ARBA00023209"/>
    </source>
</evidence>
<keyword evidence="10 16" id="KW-0548">Nucleotidyltransferase</keyword>
<dbReference type="AlphaFoldDB" id="A0A1B7T8L2"/>
<evidence type="ECO:0000256" key="8">
    <source>
        <dbReference type="ARBA" id="ARBA00022679"/>
    </source>
</evidence>
<keyword evidence="15 16" id="KW-1208">Phospholipid metabolism</keyword>
<sequence>MVQEEKENLLTPLRTSKESFTTGIIQSEDDVILTKRNNSVDINEEEFSINKTVEPKKLEDPTNSNKLQTFIIRTIWTFVMIGVFFFILGAGHFWCILLVVFCQITTFKECISITVENSQIINLPLTRTLNWYFLFTTIYYLDGLSIWQFTIKYMIKLPIIGNHLNWFTVNHGFICYCLYVLGFILFVKSLKMGHLRYQFKSLCITHMVLLLCVFQAHLIIQNILNGLFWFLLPCGLVIVNDIFAYLCGITMGKTKLISISPKKTLEGFLGAWVFTVLASFILVKLLSSVAYMTCPIVDDLKVNVFSKLTCELNPVFIPQEFRLPPLKVLEKLRIAPTLTIKPIYIHAMHLATFASLFAPFGGFFASGLKRAVKAKDFGDSIPGHGGVTDRVDCQFMMGSFTYLYYETFIAENRITVNSILTTILLNLNEKQIINLIIDLNKILYENNILSLEIYNKLLRIYESLL</sequence>
<dbReference type="UniPathway" id="UPA00557">
    <property type="reaction ID" value="UER00614"/>
</dbReference>
<comment type="caution">
    <text evidence="18">The sequence shown here is derived from an EMBL/GenBank/DDBJ whole genome shotgun (WGS) entry which is preliminary data.</text>
</comment>
<feature type="transmembrane region" description="Helical" evidence="16">
    <location>
        <begin position="268"/>
        <end position="291"/>
    </location>
</feature>
<evidence type="ECO:0000256" key="3">
    <source>
        <dbReference type="ARBA" id="ARBA00005119"/>
    </source>
</evidence>
<feature type="transmembrane region" description="Helical" evidence="16">
    <location>
        <begin position="343"/>
        <end position="365"/>
    </location>
</feature>
<keyword evidence="11 16" id="KW-1133">Transmembrane helix</keyword>
<accession>A0A1B7T8L2</accession>
<name>A0A1B7T8L2_9ASCO</name>
<evidence type="ECO:0000256" key="1">
    <source>
        <dbReference type="ARBA" id="ARBA00001698"/>
    </source>
</evidence>
<evidence type="ECO:0000256" key="15">
    <source>
        <dbReference type="ARBA" id="ARBA00023264"/>
    </source>
</evidence>
<protein>
    <recommendedName>
        <fullName evidence="6 16">Phosphatidate cytidylyltransferase</fullName>
        <ecNumber evidence="6 16">2.7.7.41</ecNumber>
    </recommendedName>
</protein>
<evidence type="ECO:0000256" key="7">
    <source>
        <dbReference type="ARBA" id="ARBA00022516"/>
    </source>
</evidence>
<comment type="catalytic activity">
    <reaction evidence="1 16 17">
        <text>a 1,2-diacyl-sn-glycero-3-phosphate + CTP + H(+) = a CDP-1,2-diacyl-sn-glycerol + diphosphate</text>
        <dbReference type="Rhea" id="RHEA:16229"/>
        <dbReference type="ChEBI" id="CHEBI:15378"/>
        <dbReference type="ChEBI" id="CHEBI:33019"/>
        <dbReference type="ChEBI" id="CHEBI:37563"/>
        <dbReference type="ChEBI" id="CHEBI:58332"/>
        <dbReference type="ChEBI" id="CHEBI:58608"/>
        <dbReference type="EC" id="2.7.7.41"/>
    </reaction>
</comment>
<evidence type="ECO:0000256" key="4">
    <source>
        <dbReference type="ARBA" id="ARBA00005189"/>
    </source>
</evidence>
<dbReference type="InterPro" id="IPR000374">
    <property type="entry name" value="PC_trans"/>
</dbReference>